<dbReference type="Gene3D" id="3.40.50.150">
    <property type="entry name" value="Vaccinia Virus protein VP39"/>
    <property type="match status" value="1"/>
</dbReference>
<reference evidence="2" key="1">
    <citation type="submission" date="2022-05" db="EMBL/GenBank/DDBJ databases">
        <authorList>
            <person name="Pankratov T."/>
        </authorList>
    </citation>
    <scope>NUCLEOTIDE SEQUENCE</scope>
    <source>
        <strain evidence="2">BP6-180914</strain>
    </source>
</reference>
<dbReference type="Pfam" id="PF08241">
    <property type="entry name" value="Methyltransf_11"/>
    <property type="match status" value="1"/>
</dbReference>
<sequence length="199" mass="21729">MPVVLHVGCGPKDIRRMPAYFQDGTWREIRLDIDAAVRPDVLGSMTDMGAVESGSVEAVFSSHNIEHLFPHEVPVALAEFQRVLGPTGFALITCPDLQTVASHVANGRLLDPLYQSGLGPITPLDILYGHRESIARGNHFMAHRGGFTMRTLGAALQETGFGRVVIHRRQPHFDLWAVAMRTDPGEEAGNALAGRLFPT</sequence>
<evidence type="ECO:0000259" key="1">
    <source>
        <dbReference type="Pfam" id="PF08241"/>
    </source>
</evidence>
<dbReference type="InterPro" id="IPR013216">
    <property type="entry name" value="Methyltransf_11"/>
</dbReference>
<evidence type="ECO:0000313" key="2">
    <source>
        <dbReference type="EMBL" id="MCW6511431.1"/>
    </source>
</evidence>
<protein>
    <submittedName>
        <fullName evidence="2">Methyltransferase domain-containing protein</fullName>
    </submittedName>
</protein>
<feature type="domain" description="Methyltransferase type 11" evidence="1">
    <location>
        <begin position="5"/>
        <end position="92"/>
    </location>
</feature>
<name>A0AA42CMC8_9HYPH</name>
<dbReference type="GO" id="GO:0032259">
    <property type="term" value="P:methylation"/>
    <property type="evidence" value="ECO:0007669"/>
    <property type="project" value="UniProtKB-KW"/>
</dbReference>
<accession>A0AA42CMC8</accession>
<comment type="caution">
    <text evidence="2">The sequence shown here is derived from an EMBL/GenBank/DDBJ whole genome shotgun (WGS) entry which is preliminary data.</text>
</comment>
<keyword evidence="2" id="KW-0489">Methyltransferase</keyword>
<dbReference type="EMBL" id="JAMOIM010000026">
    <property type="protein sequence ID" value="MCW6511431.1"/>
    <property type="molecule type" value="Genomic_DNA"/>
</dbReference>
<dbReference type="AlphaFoldDB" id="A0AA42CMC8"/>
<dbReference type="SUPFAM" id="SSF53335">
    <property type="entry name" value="S-adenosyl-L-methionine-dependent methyltransferases"/>
    <property type="match status" value="1"/>
</dbReference>
<dbReference type="Proteomes" id="UP001165667">
    <property type="component" value="Unassembled WGS sequence"/>
</dbReference>
<evidence type="ECO:0000313" key="3">
    <source>
        <dbReference type="Proteomes" id="UP001165667"/>
    </source>
</evidence>
<dbReference type="RefSeq" id="WP_282587809.1">
    <property type="nucleotide sequence ID" value="NZ_JAMOIM010000026.1"/>
</dbReference>
<gene>
    <name evidence="2" type="ORF">M8523_25950</name>
</gene>
<keyword evidence="3" id="KW-1185">Reference proteome</keyword>
<organism evidence="2 3">
    <name type="scientific">Lichenifustis flavocetrariae</name>
    <dbReference type="NCBI Taxonomy" id="2949735"/>
    <lineage>
        <taxon>Bacteria</taxon>
        <taxon>Pseudomonadati</taxon>
        <taxon>Pseudomonadota</taxon>
        <taxon>Alphaproteobacteria</taxon>
        <taxon>Hyphomicrobiales</taxon>
        <taxon>Lichenihabitantaceae</taxon>
        <taxon>Lichenifustis</taxon>
    </lineage>
</organism>
<dbReference type="InterPro" id="IPR029063">
    <property type="entry name" value="SAM-dependent_MTases_sf"/>
</dbReference>
<proteinExistence type="predicted"/>
<keyword evidence="2" id="KW-0808">Transferase</keyword>
<dbReference type="GO" id="GO:0008757">
    <property type="term" value="F:S-adenosylmethionine-dependent methyltransferase activity"/>
    <property type="evidence" value="ECO:0007669"/>
    <property type="project" value="InterPro"/>
</dbReference>